<comment type="caution">
    <text evidence="2">The sequence shown here is derived from an EMBL/GenBank/DDBJ whole genome shotgun (WGS) entry which is preliminary data.</text>
</comment>
<protein>
    <submittedName>
        <fullName evidence="2">Uncharacterized protein</fullName>
    </submittedName>
</protein>
<dbReference type="EMBL" id="QNRK01000029">
    <property type="protein sequence ID" value="RBP07093.1"/>
    <property type="molecule type" value="Genomic_DNA"/>
</dbReference>
<accession>A0A366EXG5</accession>
<keyword evidence="1" id="KW-0732">Signal</keyword>
<organism evidence="2 3">
    <name type="scientific">Roseiarcus fermentans</name>
    <dbReference type="NCBI Taxonomy" id="1473586"/>
    <lineage>
        <taxon>Bacteria</taxon>
        <taxon>Pseudomonadati</taxon>
        <taxon>Pseudomonadota</taxon>
        <taxon>Alphaproteobacteria</taxon>
        <taxon>Hyphomicrobiales</taxon>
        <taxon>Roseiarcaceae</taxon>
        <taxon>Roseiarcus</taxon>
    </lineage>
</organism>
<dbReference type="PROSITE" id="PS51257">
    <property type="entry name" value="PROKAR_LIPOPROTEIN"/>
    <property type="match status" value="1"/>
</dbReference>
<gene>
    <name evidence="2" type="ORF">DFR50_12923</name>
</gene>
<dbReference type="RefSeq" id="WP_170153339.1">
    <property type="nucleotide sequence ID" value="NZ_QNRK01000029.1"/>
</dbReference>
<reference evidence="2 3" key="1">
    <citation type="submission" date="2018-06" db="EMBL/GenBank/DDBJ databases">
        <title>Genomic Encyclopedia of Type Strains, Phase IV (KMG-IV): sequencing the most valuable type-strain genomes for metagenomic binning, comparative biology and taxonomic classification.</title>
        <authorList>
            <person name="Goeker M."/>
        </authorList>
    </citation>
    <scope>NUCLEOTIDE SEQUENCE [LARGE SCALE GENOMIC DNA]</scope>
    <source>
        <strain evidence="2 3">DSM 24875</strain>
    </source>
</reference>
<evidence type="ECO:0000313" key="2">
    <source>
        <dbReference type="EMBL" id="RBP07093.1"/>
    </source>
</evidence>
<evidence type="ECO:0000256" key="1">
    <source>
        <dbReference type="SAM" id="SignalP"/>
    </source>
</evidence>
<sequence>MRIPIILAAVALALAGCTANQGVDLSPRTSSQVFAGRTVETNPYNPISYAQNNTGRGR</sequence>
<feature type="chain" id="PRO_5016868141" evidence="1">
    <location>
        <begin position="23"/>
        <end position="58"/>
    </location>
</feature>
<feature type="signal peptide" evidence="1">
    <location>
        <begin position="1"/>
        <end position="22"/>
    </location>
</feature>
<dbReference type="AlphaFoldDB" id="A0A366EXG5"/>
<keyword evidence="3" id="KW-1185">Reference proteome</keyword>
<name>A0A366EXG5_9HYPH</name>
<dbReference type="Proteomes" id="UP000253529">
    <property type="component" value="Unassembled WGS sequence"/>
</dbReference>
<evidence type="ECO:0000313" key="3">
    <source>
        <dbReference type="Proteomes" id="UP000253529"/>
    </source>
</evidence>
<proteinExistence type="predicted"/>